<evidence type="ECO:0000313" key="3">
    <source>
        <dbReference type="Proteomes" id="UP000474630"/>
    </source>
</evidence>
<keyword evidence="3" id="KW-1185">Reference proteome</keyword>
<dbReference type="AlphaFoldDB" id="A0A6C0RBN9"/>
<dbReference type="Proteomes" id="UP000474630">
    <property type="component" value="Chromosome"/>
</dbReference>
<reference evidence="2 3" key="1">
    <citation type="submission" date="2020-02" db="EMBL/GenBank/DDBJ databases">
        <title>Genome sequencing for Draconibacterium sp. strain M1.</title>
        <authorList>
            <person name="Park S.-J."/>
        </authorList>
    </citation>
    <scope>NUCLEOTIDE SEQUENCE [LARGE SCALE GENOMIC DNA]</scope>
    <source>
        <strain evidence="2 3">M1</strain>
    </source>
</reference>
<feature type="transmembrane region" description="Helical" evidence="1">
    <location>
        <begin position="12"/>
        <end position="32"/>
    </location>
</feature>
<dbReference type="EMBL" id="CP048409">
    <property type="protein sequence ID" value="QIA06893.1"/>
    <property type="molecule type" value="Genomic_DNA"/>
</dbReference>
<keyword evidence="1" id="KW-0812">Transmembrane</keyword>
<gene>
    <name evidence="2" type="ORF">G0Q07_03695</name>
</gene>
<organism evidence="2 3">
    <name type="scientific">Draconibacterium halophilum</name>
    <dbReference type="NCBI Taxonomy" id="2706887"/>
    <lineage>
        <taxon>Bacteria</taxon>
        <taxon>Pseudomonadati</taxon>
        <taxon>Bacteroidota</taxon>
        <taxon>Bacteroidia</taxon>
        <taxon>Marinilabiliales</taxon>
        <taxon>Prolixibacteraceae</taxon>
        <taxon>Draconibacterium</taxon>
    </lineage>
</organism>
<keyword evidence="1" id="KW-1133">Transmembrane helix</keyword>
<dbReference type="KEGG" id="drc:G0Q07_03695"/>
<accession>A0A6C0RBN9</accession>
<dbReference type="RefSeq" id="WP_163344822.1">
    <property type="nucleotide sequence ID" value="NZ_CP048409.1"/>
</dbReference>
<protein>
    <submittedName>
        <fullName evidence="2">Uncharacterized protein</fullName>
    </submittedName>
</protein>
<evidence type="ECO:0000313" key="2">
    <source>
        <dbReference type="EMBL" id="QIA06893.1"/>
    </source>
</evidence>
<evidence type="ECO:0000256" key="1">
    <source>
        <dbReference type="SAM" id="Phobius"/>
    </source>
</evidence>
<keyword evidence="1" id="KW-0472">Membrane</keyword>
<proteinExistence type="predicted"/>
<name>A0A6C0RBN9_9BACT</name>
<sequence length="133" mass="15313">MISKIKITRKFAVQLALFMTVIAAALVLDVYFGNNPEEVKRIKAESQEQSSEQGKVYLISQTASNTIKTFEDRGHSRNTKPQLHDKFLRNYHSVRNYQVLKAERVIQTTPLISSYHYLVFQNHVFSPDEDPIG</sequence>